<name>A0A4Y9ZX77_9AGAM</name>
<protein>
    <submittedName>
        <fullName evidence="2">Uncharacterized protein</fullName>
    </submittedName>
</protein>
<keyword evidence="1" id="KW-0175">Coiled coil</keyword>
<dbReference type="AlphaFoldDB" id="A0A4Y9ZX77"/>
<organism evidence="2 3">
    <name type="scientific">Hericium alpestre</name>
    <dbReference type="NCBI Taxonomy" id="135208"/>
    <lineage>
        <taxon>Eukaryota</taxon>
        <taxon>Fungi</taxon>
        <taxon>Dikarya</taxon>
        <taxon>Basidiomycota</taxon>
        <taxon>Agaricomycotina</taxon>
        <taxon>Agaricomycetes</taxon>
        <taxon>Russulales</taxon>
        <taxon>Hericiaceae</taxon>
        <taxon>Hericium</taxon>
    </lineage>
</organism>
<accession>A0A4Y9ZX77</accession>
<gene>
    <name evidence="2" type="ORF">EWM64_g5902</name>
</gene>
<dbReference type="OrthoDB" id="2798109at2759"/>
<reference evidence="2 3" key="1">
    <citation type="submission" date="2019-02" db="EMBL/GenBank/DDBJ databases">
        <title>Genome sequencing of the rare red list fungi Hericium alpestre (H. flagellum).</title>
        <authorList>
            <person name="Buettner E."/>
            <person name="Kellner H."/>
        </authorList>
    </citation>
    <scope>NUCLEOTIDE SEQUENCE [LARGE SCALE GENOMIC DNA]</scope>
    <source>
        <strain evidence="2 3">DSM 108284</strain>
    </source>
</reference>
<sequence>MALDFGQYVVGFVTLDNLFTPHWADSESELPVNHVDICEDYEAFVKGIAEWMLERRQSHRTKLAVNVIRDDGHLVWGGVGLSVHLTEGEVFDCPSHVARLCEAFWTFANKTRTGLKDFLRPFWYGYVLAATTQQRLRFARRLYVHGKEQVFASERMHELQQQYQEALNRHGAEEQQFARNETAGLYDVFEPTLIRPALEDKAYNLQHLIFHGGSKSKFEDPLSQAFKSIGIPPDTLLTNLHVDTYTPLFLSKPELQKRQISVRLFTGVKQKPLWSITPMFPSNAMHGMTPIKSRSRIPVNPDLVERSRPELIKETFQYKVTETRLAAIGPLEYCGIVWVITPQGGSKESILSICRNDPAVPASYQI</sequence>
<comment type="caution">
    <text evidence="2">The sequence shown here is derived from an EMBL/GenBank/DDBJ whole genome shotgun (WGS) entry which is preliminary data.</text>
</comment>
<evidence type="ECO:0000256" key="1">
    <source>
        <dbReference type="SAM" id="Coils"/>
    </source>
</evidence>
<evidence type="ECO:0000313" key="2">
    <source>
        <dbReference type="EMBL" id="TFY78109.1"/>
    </source>
</evidence>
<dbReference type="Proteomes" id="UP000298061">
    <property type="component" value="Unassembled WGS sequence"/>
</dbReference>
<feature type="coiled-coil region" evidence="1">
    <location>
        <begin position="149"/>
        <end position="176"/>
    </location>
</feature>
<proteinExistence type="predicted"/>
<evidence type="ECO:0000313" key="3">
    <source>
        <dbReference type="Proteomes" id="UP000298061"/>
    </source>
</evidence>
<keyword evidence="3" id="KW-1185">Reference proteome</keyword>
<dbReference type="STRING" id="135208.A0A4Y9ZX77"/>
<dbReference type="EMBL" id="SFCI01000747">
    <property type="protein sequence ID" value="TFY78109.1"/>
    <property type="molecule type" value="Genomic_DNA"/>
</dbReference>